<evidence type="ECO:0000256" key="3">
    <source>
        <dbReference type="ARBA" id="ARBA00022840"/>
    </source>
</evidence>
<evidence type="ECO:0000259" key="4">
    <source>
        <dbReference type="SMART" id="SM00382"/>
    </source>
</evidence>
<dbReference type="InterPro" id="IPR050221">
    <property type="entry name" value="26S_Proteasome_ATPase"/>
</dbReference>
<feature type="domain" description="AAA+ ATPase" evidence="4">
    <location>
        <begin position="116"/>
        <end position="248"/>
    </location>
</feature>
<dbReference type="EMBL" id="CP146275">
    <property type="protein sequence ID" value="WWT31358.1"/>
    <property type="molecule type" value="Genomic_DNA"/>
</dbReference>
<keyword evidence="3 5" id="KW-0067">ATP-binding</keyword>
<accession>A0ABZ2I0E4</accession>
<dbReference type="RefSeq" id="WP_338606828.1">
    <property type="nucleotide sequence ID" value="NZ_CP146275.1"/>
</dbReference>
<evidence type="ECO:0000256" key="2">
    <source>
        <dbReference type="ARBA" id="ARBA00022741"/>
    </source>
</evidence>
<comment type="similarity">
    <text evidence="1">Belongs to the AAA ATPase family.</text>
</comment>
<proteinExistence type="inferred from homology"/>
<dbReference type="InterPro" id="IPR027417">
    <property type="entry name" value="P-loop_NTPase"/>
</dbReference>
<gene>
    <name evidence="5" type="ORF">V6617_09935</name>
</gene>
<evidence type="ECO:0000313" key="5">
    <source>
        <dbReference type="EMBL" id="WWT31358.1"/>
    </source>
</evidence>
<sequence length="368" mass="40209">MSRLSVDIYELTDAALAADYTRVRRVANRLAQFLMSDDEDGAKKIRSLLRRKGVPLRASGYAETLPVDTKSRAPLVEEQDWPTTPLFLNGDAAATFSSFIDDVQNSELLSKMGLTNRQSLLLSGPPGTGKSLIAGHIASQIGRPLYVVRLDAVISSLLGDTAKNIRNVFDYVPGRDGVLFLDEMDAVAKMRDDKHELGELKRVVNTVIQGLDSLDDRAVVIGATNHAQLLDPAIFRRFPYRIEVGLPDEEVRSSLWRHFLLNDADLDKVHLTLGKISDGLTGADIQNIAWAVRRNAVLDSNDLDIAAVAYSVIQRRRSGVGLPSRGLISSEAKREAANILVGELKLSGAEAARLLGVSRQAVAAYLKD</sequence>
<organism evidence="5 6">
    <name type="scientific">Pelagibacterium nitratireducens</name>
    <dbReference type="NCBI Taxonomy" id="1046114"/>
    <lineage>
        <taxon>Bacteria</taxon>
        <taxon>Pseudomonadati</taxon>
        <taxon>Pseudomonadota</taxon>
        <taxon>Alphaproteobacteria</taxon>
        <taxon>Hyphomicrobiales</taxon>
        <taxon>Devosiaceae</taxon>
        <taxon>Pelagibacterium</taxon>
    </lineage>
</organism>
<dbReference type="Gene3D" id="3.40.50.300">
    <property type="entry name" value="P-loop containing nucleotide triphosphate hydrolases"/>
    <property type="match status" value="1"/>
</dbReference>
<keyword evidence="2" id="KW-0547">Nucleotide-binding</keyword>
<dbReference type="InterPro" id="IPR003593">
    <property type="entry name" value="AAA+_ATPase"/>
</dbReference>
<dbReference type="Pfam" id="PF00004">
    <property type="entry name" value="AAA"/>
    <property type="match status" value="1"/>
</dbReference>
<dbReference type="SUPFAM" id="SSF52540">
    <property type="entry name" value="P-loop containing nucleoside triphosphate hydrolases"/>
    <property type="match status" value="1"/>
</dbReference>
<protein>
    <submittedName>
        <fullName evidence="5">ATP-binding protein</fullName>
    </submittedName>
</protein>
<dbReference type="GO" id="GO:0005524">
    <property type="term" value="F:ATP binding"/>
    <property type="evidence" value="ECO:0007669"/>
    <property type="project" value="UniProtKB-KW"/>
</dbReference>
<dbReference type="PANTHER" id="PTHR23073">
    <property type="entry name" value="26S PROTEASOME REGULATORY SUBUNIT"/>
    <property type="match status" value="1"/>
</dbReference>
<name>A0ABZ2I0E4_9HYPH</name>
<keyword evidence="6" id="KW-1185">Reference proteome</keyword>
<dbReference type="InterPro" id="IPR003959">
    <property type="entry name" value="ATPase_AAA_core"/>
</dbReference>
<reference evidence="5 6" key="1">
    <citation type="submission" date="2024-02" db="EMBL/GenBank/DDBJ databases">
        <title>Complete genome sequence of Pelagibacterium nitratireducens ZH15.</title>
        <authorList>
            <person name="Zhao L.H."/>
        </authorList>
    </citation>
    <scope>NUCLEOTIDE SEQUENCE [LARGE SCALE GENOMIC DNA]</scope>
    <source>
        <strain evidence="5 6">ZH15</strain>
    </source>
</reference>
<dbReference type="CDD" id="cd19481">
    <property type="entry name" value="RecA-like_protease"/>
    <property type="match status" value="1"/>
</dbReference>
<evidence type="ECO:0000313" key="6">
    <source>
        <dbReference type="Proteomes" id="UP001369958"/>
    </source>
</evidence>
<dbReference type="Proteomes" id="UP001369958">
    <property type="component" value="Chromosome"/>
</dbReference>
<evidence type="ECO:0000256" key="1">
    <source>
        <dbReference type="ARBA" id="ARBA00006914"/>
    </source>
</evidence>
<dbReference type="SMART" id="SM00382">
    <property type="entry name" value="AAA"/>
    <property type="match status" value="1"/>
</dbReference>